<dbReference type="Proteomes" id="UP000266183">
    <property type="component" value="Chromosome"/>
</dbReference>
<dbReference type="KEGG" id="chk:D4L85_30645"/>
<organism evidence="1 2">
    <name type="scientific">Chryseolinea soli</name>
    <dbReference type="NCBI Taxonomy" id="2321403"/>
    <lineage>
        <taxon>Bacteria</taxon>
        <taxon>Pseudomonadati</taxon>
        <taxon>Bacteroidota</taxon>
        <taxon>Cytophagia</taxon>
        <taxon>Cytophagales</taxon>
        <taxon>Fulvivirgaceae</taxon>
        <taxon>Chryseolinea</taxon>
    </lineage>
</organism>
<accession>A0A385T0S7</accession>
<keyword evidence="2" id="KW-1185">Reference proteome</keyword>
<reference evidence="2" key="1">
    <citation type="submission" date="2018-09" db="EMBL/GenBank/DDBJ databases">
        <title>Chryseolinea sp. KIS68-18 isolated from soil.</title>
        <authorList>
            <person name="Weon H.-Y."/>
            <person name="Kwon S.-W."/>
            <person name="Lee S.A."/>
        </authorList>
    </citation>
    <scope>NUCLEOTIDE SEQUENCE [LARGE SCALE GENOMIC DNA]</scope>
    <source>
        <strain evidence="2">KIS68-18</strain>
    </source>
</reference>
<protein>
    <submittedName>
        <fullName evidence="1">Uncharacterized protein</fullName>
    </submittedName>
</protein>
<name>A0A385T0S7_9BACT</name>
<sequence>MLTIQESLPDTEQEVIIQTNKKAQRCRSEGSMLGSELKLQLFLICQMNVKEIWAGVENC</sequence>
<dbReference type="EMBL" id="CP032382">
    <property type="protein sequence ID" value="AYB34678.1"/>
    <property type="molecule type" value="Genomic_DNA"/>
</dbReference>
<evidence type="ECO:0000313" key="2">
    <source>
        <dbReference type="Proteomes" id="UP000266183"/>
    </source>
</evidence>
<dbReference type="AlphaFoldDB" id="A0A385T0S7"/>
<proteinExistence type="predicted"/>
<gene>
    <name evidence="1" type="ORF">D4L85_30645</name>
</gene>
<evidence type="ECO:0000313" key="1">
    <source>
        <dbReference type="EMBL" id="AYB34678.1"/>
    </source>
</evidence>